<dbReference type="AlphaFoldDB" id="A0A3S1CI56"/>
<dbReference type="PROSITE" id="PS50983">
    <property type="entry name" value="FE_B12_PBP"/>
    <property type="match status" value="1"/>
</dbReference>
<dbReference type="Gene3D" id="3.40.50.1980">
    <property type="entry name" value="Nitrogenase molybdenum iron protein domain"/>
    <property type="match status" value="2"/>
</dbReference>
<dbReference type="PROSITE" id="PS51257">
    <property type="entry name" value="PROKAR_LIPOPROTEIN"/>
    <property type="match status" value="1"/>
</dbReference>
<reference evidence="4" key="2">
    <citation type="journal article" date="2019" name="Genome Biol. Evol.">
        <title>Day and night: Metabolic profiles and evolutionary relationships of six axenic non-marine cyanobacteria.</title>
        <authorList>
            <person name="Will S.E."/>
            <person name="Henke P."/>
            <person name="Boedeker C."/>
            <person name="Huang S."/>
            <person name="Brinkmann H."/>
            <person name="Rohde M."/>
            <person name="Jarek M."/>
            <person name="Friedl T."/>
            <person name="Seufert S."/>
            <person name="Schumacher M."/>
            <person name="Overmann J."/>
            <person name="Neumann-Schaal M."/>
            <person name="Petersen J."/>
        </authorList>
    </citation>
    <scope>NUCLEOTIDE SEQUENCE [LARGE SCALE GENOMIC DNA]</scope>
    <source>
        <strain evidence="4">PCC 7102</strain>
    </source>
</reference>
<dbReference type="Proteomes" id="UP000271624">
    <property type="component" value="Unassembled WGS sequence"/>
</dbReference>
<evidence type="ECO:0000313" key="4">
    <source>
        <dbReference type="EMBL" id="RUT03151.1"/>
    </source>
</evidence>
<protein>
    <submittedName>
        <fullName evidence="4">ABC transporter substrate-binding protein</fullName>
    </submittedName>
</protein>
<dbReference type="EMBL" id="RSCL01000014">
    <property type="protein sequence ID" value="RUT03151.1"/>
    <property type="molecule type" value="Genomic_DNA"/>
</dbReference>
<gene>
    <name evidence="4" type="ORF">DSM106972_054590</name>
</gene>
<dbReference type="Pfam" id="PF01497">
    <property type="entry name" value="Peripla_BP_2"/>
    <property type="match status" value="1"/>
</dbReference>
<feature type="signal peptide" evidence="2">
    <location>
        <begin position="1"/>
        <end position="20"/>
    </location>
</feature>
<dbReference type="OrthoDB" id="9787830at2"/>
<dbReference type="PANTHER" id="PTHR30535">
    <property type="entry name" value="VITAMIN B12-BINDING PROTEIN"/>
    <property type="match status" value="1"/>
</dbReference>
<evidence type="ECO:0000313" key="5">
    <source>
        <dbReference type="Proteomes" id="UP000271624"/>
    </source>
</evidence>
<proteinExistence type="inferred from homology"/>
<evidence type="ECO:0000256" key="2">
    <source>
        <dbReference type="SAM" id="SignalP"/>
    </source>
</evidence>
<reference evidence="4" key="1">
    <citation type="submission" date="2018-12" db="EMBL/GenBank/DDBJ databases">
        <authorList>
            <person name="Will S."/>
            <person name="Neumann-Schaal M."/>
            <person name="Henke P."/>
        </authorList>
    </citation>
    <scope>NUCLEOTIDE SEQUENCE</scope>
    <source>
        <strain evidence="4">PCC 7102</strain>
    </source>
</reference>
<feature type="domain" description="Fe/B12 periplasmic-binding" evidence="3">
    <location>
        <begin position="33"/>
        <end position="282"/>
    </location>
</feature>
<name>A0A3S1CI56_9CYAN</name>
<feature type="chain" id="PRO_5030082991" evidence="2">
    <location>
        <begin position="21"/>
        <end position="282"/>
    </location>
</feature>
<keyword evidence="5" id="KW-1185">Reference proteome</keyword>
<dbReference type="GO" id="GO:0071281">
    <property type="term" value="P:cellular response to iron ion"/>
    <property type="evidence" value="ECO:0007669"/>
    <property type="project" value="TreeGrafter"/>
</dbReference>
<dbReference type="InterPro" id="IPR002491">
    <property type="entry name" value="ABC_transptr_periplasmic_BD"/>
</dbReference>
<sequence>MKKLLLFTLTIILSACSNNPQTQITQPTQKSKRVVALTPLAADIIYNLDKTKLVGIPNTRYTDVIAKTKFNNYPRVGTNTAINIEIIVSLKPDLVLGAEGFHDKIIAKLQELKIPTLVGKIRSWQDLEDSTTQIAQQIGADPKPILDKYESYTTNIPNNGKTVLVLLRAQPTSSPNKNSWAGNLLEKFKYKNLAADLQGKGRFKGYITLSQENILEANPEKLFVIESANLKPDDFKKLPYWSKLKAVQNNQVYIFHHDGLITPISIDSINDVSKKLRDVGAK</sequence>
<dbReference type="PANTHER" id="PTHR30535:SF34">
    <property type="entry name" value="MOLYBDATE-BINDING PROTEIN MOLA"/>
    <property type="match status" value="1"/>
</dbReference>
<dbReference type="InterPro" id="IPR050902">
    <property type="entry name" value="ABC_Transporter_SBP"/>
</dbReference>
<accession>A0A3S1CI56</accession>
<comment type="similarity">
    <text evidence="1">Belongs to the bacterial solute-binding protein 8 family.</text>
</comment>
<dbReference type="RefSeq" id="WP_127083737.1">
    <property type="nucleotide sequence ID" value="NZ_RSCL01000014.1"/>
</dbReference>
<dbReference type="SUPFAM" id="SSF53807">
    <property type="entry name" value="Helical backbone' metal receptor"/>
    <property type="match status" value="1"/>
</dbReference>
<organism evidence="4 5">
    <name type="scientific">Dulcicalothrix desertica PCC 7102</name>
    <dbReference type="NCBI Taxonomy" id="232991"/>
    <lineage>
        <taxon>Bacteria</taxon>
        <taxon>Bacillati</taxon>
        <taxon>Cyanobacteriota</taxon>
        <taxon>Cyanophyceae</taxon>
        <taxon>Nostocales</taxon>
        <taxon>Calotrichaceae</taxon>
        <taxon>Dulcicalothrix</taxon>
    </lineage>
</organism>
<keyword evidence="2" id="KW-0732">Signal</keyword>
<evidence type="ECO:0000259" key="3">
    <source>
        <dbReference type="PROSITE" id="PS50983"/>
    </source>
</evidence>
<evidence type="ECO:0000256" key="1">
    <source>
        <dbReference type="ARBA" id="ARBA00008814"/>
    </source>
</evidence>
<comment type="caution">
    <text evidence="4">The sequence shown here is derived from an EMBL/GenBank/DDBJ whole genome shotgun (WGS) entry which is preliminary data.</text>
</comment>